<sequence length="81" mass="9893">MPTLFILFGFRFFFWANDHQPIHVHISKGDCEAKFNVHPDIMLIENYGFKKNEIKLIESLIEENQEIIIERWKEFFQHKKQ</sequence>
<reference evidence="1" key="2">
    <citation type="submission" date="2021-09" db="EMBL/GenBank/DDBJ databases">
        <authorList>
            <person name="Gilroy R."/>
        </authorList>
    </citation>
    <scope>NUCLEOTIDE SEQUENCE</scope>
    <source>
        <strain evidence="1">4100</strain>
    </source>
</reference>
<protein>
    <submittedName>
        <fullName evidence="1">DUF4160 domain-containing protein</fullName>
    </submittedName>
</protein>
<evidence type="ECO:0000313" key="1">
    <source>
        <dbReference type="EMBL" id="HJE38417.1"/>
    </source>
</evidence>
<dbReference type="InterPro" id="IPR025427">
    <property type="entry name" value="DUF4160"/>
</dbReference>
<comment type="caution">
    <text evidence="1">The sequence shown here is derived from an EMBL/GenBank/DDBJ whole genome shotgun (WGS) entry which is preliminary data.</text>
</comment>
<gene>
    <name evidence="1" type="ORF">K8V47_01445</name>
</gene>
<name>A0A921E7P3_9BACT</name>
<dbReference type="Proteomes" id="UP000711407">
    <property type="component" value="Unassembled WGS sequence"/>
</dbReference>
<dbReference type="EMBL" id="DYXT01000011">
    <property type="protein sequence ID" value="HJE38417.1"/>
    <property type="molecule type" value="Genomic_DNA"/>
</dbReference>
<dbReference type="AlphaFoldDB" id="A0A921E7P3"/>
<dbReference type="Pfam" id="PF13711">
    <property type="entry name" value="DUF4160"/>
    <property type="match status" value="1"/>
</dbReference>
<accession>A0A921E7P3</accession>
<evidence type="ECO:0000313" key="2">
    <source>
        <dbReference type="Proteomes" id="UP000711407"/>
    </source>
</evidence>
<proteinExistence type="predicted"/>
<organism evidence="1 2">
    <name type="scientific">Candidatus Amulumruptor caecigallinarius</name>
    <dbReference type="NCBI Taxonomy" id="2109911"/>
    <lineage>
        <taxon>Bacteria</taxon>
        <taxon>Pseudomonadati</taxon>
        <taxon>Bacteroidota</taxon>
        <taxon>Bacteroidia</taxon>
        <taxon>Bacteroidales</taxon>
        <taxon>Muribaculaceae</taxon>
        <taxon>Candidatus Amulumruptor</taxon>
    </lineage>
</organism>
<reference evidence="1" key="1">
    <citation type="journal article" date="2021" name="PeerJ">
        <title>Extensive microbial diversity within the chicken gut microbiome revealed by metagenomics and culture.</title>
        <authorList>
            <person name="Gilroy R."/>
            <person name="Ravi A."/>
            <person name="Getino M."/>
            <person name="Pursley I."/>
            <person name="Horton D.L."/>
            <person name="Alikhan N.F."/>
            <person name="Baker D."/>
            <person name="Gharbi K."/>
            <person name="Hall N."/>
            <person name="Watson M."/>
            <person name="Adriaenssens E.M."/>
            <person name="Foster-Nyarko E."/>
            <person name="Jarju S."/>
            <person name="Secka A."/>
            <person name="Antonio M."/>
            <person name="Oren A."/>
            <person name="Chaudhuri R.R."/>
            <person name="La Ragione R."/>
            <person name="Hildebrand F."/>
            <person name="Pallen M.J."/>
        </authorList>
    </citation>
    <scope>NUCLEOTIDE SEQUENCE</scope>
    <source>
        <strain evidence="1">4100</strain>
    </source>
</reference>